<dbReference type="InterPro" id="IPR001387">
    <property type="entry name" value="Cro/C1-type_HTH"/>
</dbReference>
<sequence length="179" mass="20713">MNIELKLRNLRKIKQLTQEELAERTDLSKGYISQIESGQSSPSMETFLQLLEVLGTSPETFFKEKEAEKVLYPKDEQTVYDEYDEGYILTWPIARSNEFEMEPLFIQLHPHTAYKNFKPSDSDTFIYCLEGELTLTLGEHVYHAKAGDALYFKAHDKHQLSNQTDTETKAMMVVTASYL</sequence>
<dbReference type="InterPro" id="IPR050807">
    <property type="entry name" value="TransReg_Diox_bact_type"/>
</dbReference>
<dbReference type="Pfam" id="PF01381">
    <property type="entry name" value="HTH_3"/>
    <property type="match status" value="1"/>
</dbReference>
<organism evidence="3">
    <name type="scientific">Staphylococcus simulans</name>
    <dbReference type="NCBI Taxonomy" id="1286"/>
    <lineage>
        <taxon>Bacteria</taxon>
        <taxon>Bacillati</taxon>
        <taxon>Bacillota</taxon>
        <taxon>Bacilli</taxon>
        <taxon>Bacillales</taxon>
        <taxon>Staphylococcaceae</taxon>
        <taxon>Staphylococcus</taxon>
    </lineage>
</organism>
<dbReference type="Gene3D" id="1.10.260.40">
    <property type="entry name" value="lambda repressor-like DNA-binding domains"/>
    <property type="match status" value="1"/>
</dbReference>
<keyword evidence="1" id="KW-0238">DNA-binding</keyword>
<name>A0A6N3DY39_STASI</name>
<dbReference type="GO" id="GO:0005829">
    <property type="term" value="C:cytosol"/>
    <property type="evidence" value="ECO:0007669"/>
    <property type="project" value="TreeGrafter"/>
</dbReference>
<dbReference type="SUPFAM" id="SSF47413">
    <property type="entry name" value="lambda repressor-like DNA-binding domains"/>
    <property type="match status" value="1"/>
</dbReference>
<protein>
    <submittedName>
        <fullName evidence="3">HTH-type transcriptional regulator PuuR</fullName>
    </submittedName>
</protein>
<dbReference type="SUPFAM" id="SSF51182">
    <property type="entry name" value="RmlC-like cupins"/>
    <property type="match status" value="1"/>
</dbReference>
<dbReference type="PANTHER" id="PTHR46797:SF2">
    <property type="entry name" value="TRANSCRIPTIONAL REGULATOR"/>
    <property type="match status" value="1"/>
</dbReference>
<dbReference type="PROSITE" id="PS50943">
    <property type="entry name" value="HTH_CROC1"/>
    <property type="match status" value="1"/>
</dbReference>
<dbReference type="PANTHER" id="PTHR46797">
    <property type="entry name" value="HTH-TYPE TRANSCRIPTIONAL REGULATOR"/>
    <property type="match status" value="1"/>
</dbReference>
<evidence type="ECO:0000256" key="1">
    <source>
        <dbReference type="ARBA" id="ARBA00023125"/>
    </source>
</evidence>
<dbReference type="InterPro" id="IPR010982">
    <property type="entry name" value="Lambda_DNA-bd_dom_sf"/>
</dbReference>
<dbReference type="CDD" id="cd00093">
    <property type="entry name" value="HTH_XRE"/>
    <property type="match status" value="1"/>
</dbReference>
<gene>
    <name evidence="3" type="primary">puuR</name>
    <name evidence="3" type="ORF">SSLFYP27_00190</name>
</gene>
<proteinExistence type="predicted"/>
<dbReference type="InterPro" id="IPR013096">
    <property type="entry name" value="Cupin_2"/>
</dbReference>
<dbReference type="SMART" id="SM00530">
    <property type="entry name" value="HTH_XRE"/>
    <property type="match status" value="1"/>
</dbReference>
<evidence type="ECO:0000259" key="2">
    <source>
        <dbReference type="PROSITE" id="PS50943"/>
    </source>
</evidence>
<dbReference type="GO" id="GO:0003677">
    <property type="term" value="F:DNA binding"/>
    <property type="evidence" value="ECO:0007669"/>
    <property type="project" value="UniProtKB-KW"/>
</dbReference>
<evidence type="ECO:0000313" key="3">
    <source>
        <dbReference type="EMBL" id="VYU32328.1"/>
    </source>
</evidence>
<dbReference type="GO" id="GO:0003700">
    <property type="term" value="F:DNA-binding transcription factor activity"/>
    <property type="evidence" value="ECO:0007669"/>
    <property type="project" value="TreeGrafter"/>
</dbReference>
<dbReference type="RefSeq" id="WP_156666877.1">
    <property type="nucleotide sequence ID" value="NZ_CACRUO010000045.1"/>
</dbReference>
<dbReference type="InterPro" id="IPR014710">
    <property type="entry name" value="RmlC-like_jellyroll"/>
</dbReference>
<accession>A0A6N3DY39</accession>
<reference evidence="3" key="1">
    <citation type="submission" date="2019-11" db="EMBL/GenBank/DDBJ databases">
        <authorList>
            <person name="Feng L."/>
        </authorList>
    </citation>
    <scope>NUCLEOTIDE SEQUENCE</scope>
    <source>
        <strain evidence="3">SsimulansLFYP27</strain>
    </source>
</reference>
<dbReference type="Gene3D" id="2.60.120.10">
    <property type="entry name" value="Jelly Rolls"/>
    <property type="match status" value="1"/>
</dbReference>
<dbReference type="AlphaFoldDB" id="A0A6N3DY39"/>
<dbReference type="Pfam" id="PF07883">
    <property type="entry name" value="Cupin_2"/>
    <property type="match status" value="1"/>
</dbReference>
<dbReference type="CDD" id="cd02209">
    <property type="entry name" value="cupin_XRE_C"/>
    <property type="match status" value="1"/>
</dbReference>
<dbReference type="InterPro" id="IPR011051">
    <property type="entry name" value="RmlC_Cupin_sf"/>
</dbReference>
<dbReference type="EMBL" id="CACRUO010000045">
    <property type="protein sequence ID" value="VYU32328.1"/>
    <property type="molecule type" value="Genomic_DNA"/>
</dbReference>
<feature type="domain" description="HTH cro/C1-type" evidence="2">
    <location>
        <begin position="7"/>
        <end position="61"/>
    </location>
</feature>